<evidence type="ECO:0000313" key="4">
    <source>
        <dbReference type="EMBL" id="KAF5825649.1"/>
    </source>
</evidence>
<evidence type="ECO:0000256" key="1">
    <source>
        <dbReference type="ARBA" id="ARBA00022574"/>
    </source>
</evidence>
<dbReference type="PRINTS" id="PR00320">
    <property type="entry name" value="GPROTEINBRPT"/>
</dbReference>
<dbReference type="PROSITE" id="PS50294">
    <property type="entry name" value="WD_REPEATS_REGION"/>
    <property type="match status" value="2"/>
</dbReference>
<keyword evidence="5" id="KW-1185">Reference proteome</keyword>
<dbReference type="Gene3D" id="2.130.10.10">
    <property type="entry name" value="YVTN repeat-like/Quinoprotein amine dehydrogenase"/>
    <property type="match status" value="1"/>
</dbReference>
<dbReference type="PROSITE" id="PS50082">
    <property type="entry name" value="WD_REPEATS_2"/>
    <property type="match status" value="2"/>
</dbReference>
<dbReference type="PANTHER" id="PTHR19879:SF9">
    <property type="entry name" value="TRANSCRIPTION INITIATION FACTOR TFIID SUBUNIT 5"/>
    <property type="match status" value="1"/>
</dbReference>
<evidence type="ECO:0000256" key="2">
    <source>
        <dbReference type="ARBA" id="ARBA00022737"/>
    </source>
</evidence>
<dbReference type="SUPFAM" id="SSF50978">
    <property type="entry name" value="WD40 repeat-like"/>
    <property type="match status" value="1"/>
</dbReference>
<sequence length="135" mass="14746">MMQERDSGATINTADSWRTAAVLRGHAHWVSSLAFTPDGHYLVSSSHDNTIRVWDLLARPFRNRSMNDRHNNRVNCVAISPDGKTIISGSSDRTVRSWSLDDGQCIRKAAQRASVTCVAFSPGGHEVACGAADHV</sequence>
<name>A0ABQ7FT55_DUNSA</name>
<dbReference type="InterPro" id="IPR001680">
    <property type="entry name" value="WD40_rpt"/>
</dbReference>
<reference evidence="4" key="1">
    <citation type="submission" date="2017-08" db="EMBL/GenBank/DDBJ databases">
        <authorList>
            <person name="Polle J.E."/>
            <person name="Barry K."/>
            <person name="Cushman J."/>
            <person name="Schmutz J."/>
            <person name="Tran D."/>
            <person name="Hathwaick L.T."/>
            <person name="Yim W.C."/>
            <person name="Jenkins J."/>
            <person name="Mckie-Krisberg Z.M."/>
            <person name="Prochnik S."/>
            <person name="Lindquist E."/>
            <person name="Dockter R.B."/>
            <person name="Adam C."/>
            <person name="Molina H."/>
            <person name="Bunkerborg J."/>
            <person name="Jin E."/>
            <person name="Buchheim M."/>
            <person name="Magnuson J."/>
        </authorList>
    </citation>
    <scope>NUCLEOTIDE SEQUENCE</scope>
    <source>
        <strain evidence="4">CCAP 19/18</strain>
    </source>
</reference>
<dbReference type="InterPro" id="IPR015943">
    <property type="entry name" value="WD40/YVTN_repeat-like_dom_sf"/>
</dbReference>
<comment type="caution">
    <text evidence="4">The sequence shown here is derived from an EMBL/GenBank/DDBJ whole genome shotgun (WGS) entry which is preliminary data.</text>
</comment>
<dbReference type="PANTHER" id="PTHR19879">
    <property type="entry name" value="TRANSCRIPTION INITIATION FACTOR TFIID"/>
    <property type="match status" value="1"/>
</dbReference>
<dbReference type="SMART" id="SM00320">
    <property type="entry name" value="WD40"/>
    <property type="match status" value="3"/>
</dbReference>
<dbReference type="Proteomes" id="UP000815325">
    <property type="component" value="Unassembled WGS sequence"/>
</dbReference>
<evidence type="ECO:0000313" key="5">
    <source>
        <dbReference type="Proteomes" id="UP000815325"/>
    </source>
</evidence>
<dbReference type="EMBL" id="MU072291">
    <property type="protein sequence ID" value="KAF5825649.1"/>
    <property type="molecule type" value="Genomic_DNA"/>
</dbReference>
<keyword evidence="1 3" id="KW-0853">WD repeat</keyword>
<dbReference type="InterPro" id="IPR036322">
    <property type="entry name" value="WD40_repeat_dom_sf"/>
</dbReference>
<accession>A0ABQ7FT55</accession>
<evidence type="ECO:0000256" key="3">
    <source>
        <dbReference type="PROSITE-ProRule" id="PRU00221"/>
    </source>
</evidence>
<organism evidence="4 5">
    <name type="scientific">Dunaliella salina</name>
    <name type="common">Green alga</name>
    <name type="synonym">Protococcus salinus</name>
    <dbReference type="NCBI Taxonomy" id="3046"/>
    <lineage>
        <taxon>Eukaryota</taxon>
        <taxon>Viridiplantae</taxon>
        <taxon>Chlorophyta</taxon>
        <taxon>core chlorophytes</taxon>
        <taxon>Chlorophyceae</taxon>
        <taxon>CS clade</taxon>
        <taxon>Chlamydomonadales</taxon>
        <taxon>Dunaliellaceae</taxon>
        <taxon>Dunaliella</taxon>
    </lineage>
</organism>
<dbReference type="Pfam" id="PF00400">
    <property type="entry name" value="WD40"/>
    <property type="match status" value="3"/>
</dbReference>
<feature type="repeat" description="WD" evidence="3">
    <location>
        <begin position="23"/>
        <end position="56"/>
    </location>
</feature>
<proteinExistence type="predicted"/>
<dbReference type="InterPro" id="IPR020472">
    <property type="entry name" value="WD40_PAC1"/>
</dbReference>
<feature type="repeat" description="WD" evidence="3">
    <location>
        <begin position="67"/>
        <end position="108"/>
    </location>
</feature>
<dbReference type="PROSITE" id="PS00678">
    <property type="entry name" value="WD_REPEATS_1"/>
    <property type="match status" value="1"/>
</dbReference>
<protein>
    <submittedName>
        <fullName evidence="4">WD40-repeat-containing domain protein</fullName>
    </submittedName>
</protein>
<keyword evidence="2" id="KW-0677">Repeat</keyword>
<dbReference type="InterPro" id="IPR019775">
    <property type="entry name" value="WD40_repeat_CS"/>
</dbReference>
<gene>
    <name evidence="4" type="ORF">DUNSADRAFT_7840</name>
</gene>
<feature type="non-terminal residue" evidence="4">
    <location>
        <position position="135"/>
    </location>
</feature>